<dbReference type="EMBL" id="WESC01000006">
    <property type="protein sequence ID" value="KAB7740387.1"/>
    <property type="molecule type" value="Genomic_DNA"/>
</dbReference>
<feature type="domain" description="ABC3 transporter permease C-terminal" evidence="8">
    <location>
        <begin position="2"/>
        <end position="105"/>
    </location>
</feature>
<evidence type="ECO:0000256" key="2">
    <source>
        <dbReference type="ARBA" id="ARBA00022448"/>
    </source>
</evidence>
<keyword evidence="2" id="KW-0813">Transport</keyword>
<evidence type="ECO:0000256" key="7">
    <source>
        <dbReference type="SAM" id="Phobius"/>
    </source>
</evidence>
<evidence type="ECO:0000259" key="8">
    <source>
        <dbReference type="Pfam" id="PF02687"/>
    </source>
</evidence>
<evidence type="ECO:0000256" key="5">
    <source>
        <dbReference type="ARBA" id="ARBA00022989"/>
    </source>
</evidence>
<feature type="transmembrane region" description="Helical" evidence="7">
    <location>
        <begin position="81"/>
        <end position="103"/>
    </location>
</feature>
<keyword evidence="3" id="KW-1003">Cell membrane</keyword>
<sequence length="113" mass="12114">MILMLVATAIIALIAYTMTLDKRREIATLKLIGAPDRRIVGLIIQQALAMGIIGLLFGAVMVNAIVGYFPRRVVLQLRDGLVLAGIVVLVRLLASTISVRYVLKIDSATALAG</sequence>
<evidence type="ECO:0000256" key="3">
    <source>
        <dbReference type="ARBA" id="ARBA00022475"/>
    </source>
</evidence>
<reference evidence="9 10" key="1">
    <citation type="submission" date="2019-09" db="EMBL/GenBank/DDBJ databases">
        <title>Parvibaculum sedimenti sp. nov., isolated from sediment.</title>
        <authorList>
            <person name="Wang Y."/>
        </authorList>
    </citation>
    <scope>NUCLEOTIDE SEQUENCE [LARGE SCALE GENOMIC DNA]</scope>
    <source>
        <strain evidence="9 10">HXT-9</strain>
    </source>
</reference>
<protein>
    <submittedName>
        <fullName evidence="9">FtsX-like permease family protein</fullName>
    </submittedName>
</protein>
<organism evidence="9 10">
    <name type="scientific">Parvibaculum sedimenti</name>
    <dbReference type="NCBI Taxonomy" id="2608632"/>
    <lineage>
        <taxon>Bacteria</taxon>
        <taxon>Pseudomonadati</taxon>
        <taxon>Pseudomonadota</taxon>
        <taxon>Alphaproteobacteria</taxon>
        <taxon>Hyphomicrobiales</taxon>
        <taxon>Parvibaculaceae</taxon>
        <taxon>Parvibaculum</taxon>
    </lineage>
</organism>
<feature type="transmembrane region" description="Helical" evidence="7">
    <location>
        <begin position="43"/>
        <end position="69"/>
    </location>
</feature>
<evidence type="ECO:0000256" key="1">
    <source>
        <dbReference type="ARBA" id="ARBA00004651"/>
    </source>
</evidence>
<dbReference type="Pfam" id="PF02687">
    <property type="entry name" value="FtsX"/>
    <property type="match status" value="1"/>
</dbReference>
<comment type="caution">
    <text evidence="9">The sequence shown here is derived from an EMBL/GenBank/DDBJ whole genome shotgun (WGS) entry which is preliminary data.</text>
</comment>
<evidence type="ECO:0000256" key="6">
    <source>
        <dbReference type="ARBA" id="ARBA00023136"/>
    </source>
</evidence>
<dbReference type="PANTHER" id="PTHR43738:SF1">
    <property type="entry name" value="HEMIN TRANSPORT SYSTEM PERMEASE PROTEIN HRTB-RELATED"/>
    <property type="match status" value="1"/>
</dbReference>
<comment type="subcellular location">
    <subcellularLocation>
        <location evidence="1">Cell membrane</location>
        <topology evidence="1">Multi-pass membrane protein</topology>
    </subcellularLocation>
</comment>
<dbReference type="InterPro" id="IPR003838">
    <property type="entry name" value="ABC3_permease_C"/>
</dbReference>
<dbReference type="Proteomes" id="UP000468901">
    <property type="component" value="Unassembled WGS sequence"/>
</dbReference>
<evidence type="ECO:0000313" key="10">
    <source>
        <dbReference type="Proteomes" id="UP000468901"/>
    </source>
</evidence>
<dbReference type="GO" id="GO:0005886">
    <property type="term" value="C:plasma membrane"/>
    <property type="evidence" value="ECO:0007669"/>
    <property type="project" value="UniProtKB-SubCell"/>
</dbReference>
<evidence type="ECO:0000313" key="9">
    <source>
        <dbReference type="EMBL" id="KAB7740387.1"/>
    </source>
</evidence>
<proteinExistence type="predicted"/>
<evidence type="ECO:0000256" key="4">
    <source>
        <dbReference type="ARBA" id="ARBA00022692"/>
    </source>
</evidence>
<gene>
    <name evidence="9" type="ORF">F2P47_07610</name>
</gene>
<dbReference type="PANTHER" id="PTHR43738">
    <property type="entry name" value="ABC TRANSPORTER, MEMBRANE PROTEIN"/>
    <property type="match status" value="1"/>
</dbReference>
<accession>A0A6N6VJJ8</accession>
<keyword evidence="10" id="KW-1185">Reference proteome</keyword>
<keyword evidence="6 7" id="KW-0472">Membrane</keyword>
<keyword evidence="5 7" id="KW-1133">Transmembrane helix</keyword>
<dbReference type="InterPro" id="IPR051125">
    <property type="entry name" value="ABC-4/HrtB_transporter"/>
</dbReference>
<keyword evidence="4 7" id="KW-0812">Transmembrane</keyword>
<dbReference type="AlphaFoldDB" id="A0A6N6VJJ8"/>
<name>A0A6N6VJJ8_9HYPH</name>